<dbReference type="InterPro" id="IPR036312">
    <property type="entry name" value="Bifun_inhib/LTP/seed_sf"/>
</dbReference>
<dbReference type="Proteomes" id="UP000306102">
    <property type="component" value="Unassembled WGS sequence"/>
</dbReference>
<dbReference type="SMART" id="SM00499">
    <property type="entry name" value="AAI"/>
    <property type="match status" value="1"/>
</dbReference>
<dbReference type="Gene3D" id="1.10.110.10">
    <property type="entry name" value="Plant lipid-transfer and hydrophobic proteins"/>
    <property type="match status" value="1"/>
</dbReference>
<keyword evidence="5" id="KW-0732">Signal</keyword>
<feature type="signal peptide" evidence="5">
    <location>
        <begin position="1"/>
        <end position="20"/>
    </location>
</feature>
<gene>
    <name evidence="7" type="ORF">TEA_012566</name>
</gene>
<comment type="caution">
    <text evidence="7">The sequence shown here is derived from an EMBL/GenBank/DDBJ whole genome shotgun (WGS) entry which is preliminary data.</text>
</comment>
<dbReference type="PRINTS" id="PR00382">
    <property type="entry name" value="LIPIDTRNSFER"/>
</dbReference>
<dbReference type="AlphaFoldDB" id="A0A4S4E767"/>
<feature type="domain" description="Bifunctional inhibitor/plant lipid transfer protein/seed storage helical" evidence="6">
    <location>
        <begin position="24"/>
        <end position="124"/>
    </location>
</feature>
<keyword evidence="8" id="KW-1185">Reference proteome</keyword>
<evidence type="ECO:0000259" key="6">
    <source>
        <dbReference type="SMART" id="SM00499"/>
    </source>
</evidence>
<dbReference type="GO" id="GO:0006869">
    <property type="term" value="P:lipid transport"/>
    <property type="evidence" value="ECO:0007669"/>
    <property type="project" value="InterPro"/>
</dbReference>
<organism evidence="7 8">
    <name type="scientific">Camellia sinensis var. sinensis</name>
    <name type="common">China tea</name>
    <dbReference type="NCBI Taxonomy" id="542762"/>
    <lineage>
        <taxon>Eukaryota</taxon>
        <taxon>Viridiplantae</taxon>
        <taxon>Streptophyta</taxon>
        <taxon>Embryophyta</taxon>
        <taxon>Tracheophyta</taxon>
        <taxon>Spermatophyta</taxon>
        <taxon>Magnoliopsida</taxon>
        <taxon>eudicotyledons</taxon>
        <taxon>Gunneridae</taxon>
        <taxon>Pentapetalae</taxon>
        <taxon>asterids</taxon>
        <taxon>Ericales</taxon>
        <taxon>Theaceae</taxon>
        <taxon>Camellia</taxon>
    </lineage>
</organism>
<dbReference type="InterPro" id="IPR000528">
    <property type="entry name" value="Plant_nsLTP"/>
</dbReference>
<keyword evidence="2 4" id="KW-0813">Transport</keyword>
<reference evidence="7 8" key="1">
    <citation type="journal article" date="2018" name="Proc. Natl. Acad. Sci. U.S.A.">
        <title>Draft genome sequence of Camellia sinensis var. sinensis provides insights into the evolution of the tea genome and tea quality.</title>
        <authorList>
            <person name="Wei C."/>
            <person name="Yang H."/>
            <person name="Wang S."/>
            <person name="Zhao J."/>
            <person name="Liu C."/>
            <person name="Gao L."/>
            <person name="Xia E."/>
            <person name="Lu Y."/>
            <person name="Tai Y."/>
            <person name="She G."/>
            <person name="Sun J."/>
            <person name="Cao H."/>
            <person name="Tong W."/>
            <person name="Gao Q."/>
            <person name="Li Y."/>
            <person name="Deng W."/>
            <person name="Jiang X."/>
            <person name="Wang W."/>
            <person name="Chen Q."/>
            <person name="Zhang S."/>
            <person name="Li H."/>
            <person name="Wu J."/>
            <person name="Wang P."/>
            <person name="Li P."/>
            <person name="Shi C."/>
            <person name="Zheng F."/>
            <person name="Jian J."/>
            <person name="Huang B."/>
            <person name="Shan D."/>
            <person name="Shi M."/>
            <person name="Fang C."/>
            <person name="Yue Y."/>
            <person name="Li F."/>
            <person name="Li D."/>
            <person name="Wei S."/>
            <person name="Han B."/>
            <person name="Jiang C."/>
            <person name="Yin Y."/>
            <person name="Xia T."/>
            <person name="Zhang Z."/>
            <person name="Bennetzen J.L."/>
            <person name="Zhao S."/>
            <person name="Wan X."/>
        </authorList>
    </citation>
    <scope>NUCLEOTIDE SEQUENCE [LARGE SCALE GENOMIC DNA]</scope>
    <source>
        <strain evidence="8">cv. Shuchazao</strain>
        <tissue evidence="7">Leaf</tissue>
    </source>
</reference>
<accession>A0A4S4E767</accession>
<evidence type="ECO:0000313" key="8">
    <source>
        <dbReference type="Proteomes" id="UP000306102"/>
    </source>
</evidence>
<dbReference type="EMBL" id="SDRB02006959">
    <property type="protein sequence ID" value="THG11883.1"/>
    <property type="molecule type" value="Genomic_DNA"/>
</dbReference>
<proteinExistence type="inferred from homology"/>
<evidence type="ECO:0000256" key="5">
    <source>
        <dbReference type="SAM" id="SignalP"/>
    </source>
</evidence>
<dbReference type="PANTHER" id="PTHR33076">
    <property type="entry name" value="NON-SPECIFIC LIPID-TRANSFER PROTEIN 2-RELATED"/>
    <property type="match status" value="1"/>
</dbReference>
<name>A0A4S4E767_CAMSN</name>
<dbReference type="GO" id="GO:0008289">
    <property type="term" value="F:lipid binding"/>
    <property type="evidence" value="ECO:0007669"/>
    <property type="project" value="UniProtKB-KW"/>
</dbReference>
<evidence type="ECO:0000313" key="7">
    <source>
        <dbReference type="EMBL" id="THG11883.1"/>
    </source>
</evidence>
<dbReference type="Pfam" id="PF00234">
    <property type="entry name" value="Tryp_alpha_amyl"/>
    <property type="match status" value="1"/>
</dbReference>
<evidence type="ECO:0000256" key="1">
    <source>
        <dbReference type="ARBA" id="ARBA00009748"/>
    </source>
</evidence>
<keyword evidence="3 4" id="KW-0446">Lipid-binding</keyword>
<sequence>MSHIFGLVTILLLICGSAMAGPPCGTVINHLIPCLPYLTNFMDSPSKGCCNGARAVASMSQSRNDLTDICDCIVSAINDIVGIDTSLIPPLPGICGLQISLPPLSNSPNASRDNNKGGLLSRLCQWQPRWWK</sequence>
<evidence type="ECO:0000256" key="4">
    <source>
        <dbReference type="RuleBase" id="RU000628"/>
    </source>
</evidence>
<dbReference type="SUPFAM" id="SSF47699">
    <property type="entry name" value="Bifunctional inhibitor/lipid-transfer protein/seed storage 2S albumin"/>
    <property type="match status" value="1"/>
</dbReference>
<evidence type="ECO:0000256" key="3">
    <source>
        <dbReference type="ARBA" id="ARBA00023121"/>
    </source>
</evidence>
<dbReference type="InterPro" id="IPR016140">
    <property type="entry name" value="Bifunc_inhib/LTP/seed_store"/>
</dbReference>
<comment type="function">
    <text evidence="4">Plant non-specific lipid-transfer proteins transfer phospholipids as well as galactolipids across membranes. May play a role in wax or cutin deposition in the cell walls of expanding epidermal cells and certain secretory tissues.</text>
</comment>
<dbReference type="CDD" id="cd01960">
    <property type="entry name" value="nsLTP1"/>
    <property type="match status" value="1"/>
</dbReference>
<evidence type="ECO:0000256" key="2">
    <source>
        <dbReference type="ARBA" id="ARBA00022448"/>
    </source>
</evidence>
<comment type="similarity">
    <text evidence="1 4">Belongs to the plant LTP family.</text>
</comment>
<feature type="chain" id="PRO_5020348026" description="Non-specific lipid-transfer protein" evidence="5">
    <location>
        <begin position="21"/>
        <end position="132"/>
    </location>
</feature>
<protein>
    <recommendedName>
        <fullName evidence="4">Non-specific lipid-transfer protein</fullName>
    </recommendedName>
</protein>